<dbReference type="EMBL" id="JANQDX010000013">
    <property type="protein sequence ID" value="KAL0913987.1"/>
    <property type="molecule type" value="Genomic_DNA"/>
</dbReference>
<accession>A0ABD0UU75</accession>
<protein>
    <submittedName>
        <fullName evidence="1">Uncharacterized protein</fullName>
    </submittedName>
</protein>
<sequence length="222" mass="24829">MVTDNGLFDFSHPPITVLTTSFANYDPSNLRHQTTETLLSQGEFSKRSKAFTYNASTPLKQCMADPDLNSGFTYDEQGFVDILRSPFFDVNLAIDNMVEEYVERIIFTLSNVIEEHISNVQWTIIAKPPQGIPSPTCSITSSTELCSSGATGFGWQPWLTGNGTGSKSLGQLVKVSESKTESEVRRRKERASFRLMGREAVALFEEAIVSEERLILELWTEI</sequence>
<name>A0ABD0UU75_DENTH</name>
<proteinExistence type="predicted"/>
<keyword evidence="2" id="KW-1185">Reference proteome</keyword>
<comment type="caution">
    <text evidence="1">The sequence shown here is derived from an EMBL/GenBank/DDBJ whole genome shotgun (WGS) entry which is preliminary data.</text>
</comment>
<organism evidence="1 2">
    <name type="scientific">Dendrobium thyrsiflorum</name>
    <name type="common">Pinecone-like raceme dendrobium</name>
    <name type="synonym">Orchid</name>
    <dbReference type="NCBI Taxonomy" id="117978"/>
    <lineage>
        <taxon>Eukaryota</taxon>
        <taxon>Viridiplantae</taxon>
        <taxon>Streptophyta</taxon>
        <taxon>Embryophyta</taxon>
        <taxon>Tracheophyta</taxon>
        <taxon>Spermatophyta</taxon>
        <taxon>Magnoliopsida</taxon>
        <taxon>Liliopsida</taxon>
        <taxon>Asparagales</taxon>
        <taxon>Orchidaceae</taxon>
        <taxon>Epidendroideae</taxon>
        <taxon>Malaxideae</taxon>
        <taxon>Dendrobiinae</taxon>
        <taxon>Dendrobium</taxon>
    </lineage>
</organism>
<evidence type="ECO:0000313" key="1">
    <source>
        <dbReference type="EMBL" id="KAL0913987.1"/>
    </source>
</evidence>
<dbReference type="Proteomes" id="UP001552299">
    <property type="component" value="Unassembled WGS sequence"/>
</dbReference>
<evidence type="ECO:0000313" key="2">
    <source>
        <dbReference type="Proteomes" id="UP001552299"/>
    </source>
</evidence>
<gene>
    <name evidence="1" type="ORF">M5K25_017482</name>
</gene>
<dbReference type="AlphaFoldDB" id="A0ABD0UU75"/>
<reference evidence="1 2" key="1">
    <citation type="journal article" date="2024" name="Plant Biotechnol. J.">
        <title>Dendrobium thyrsiflorum genome and its molecular insights into genes involved in important horticultural traits.</title>
        <authorList>
            <person name="Chen B."/>
            <person name="Wang J.Y."/>
            <person name="Zheng P.J."/>
            <person name="Li K.L."/>
            <person name="Liang Y.M."/>
            <person name="Chen X.F."/>
            <person name="Zhang C."/>
            <person name="Zhao X."/>
            <person name="He X."/>
            <person name="Zhang G.Q."/>
            <person name="Liu Z.J."/>
            <person name="Xu Q."/>
        </authorList>
    </citation>
    <scope>NUCLEOTIDE SEQUENCE [LARGE SCALE GENOMIC DNA]</scope>
    <source>
        <strain evidence="1">GZMU011</strain>
    </source>
</reference>